<dbReference type="Pfam" id="PF01844">
    <property type="entry name" value="HNH"/>
    <property type="match status" value="1"/>
</dbReference>
<dbReference type="Proteomes" id="UP000230495">
    <property type="component" value="Unassembled WGS sequence"/>
</dbReference>
<dbReference type="CDD" id="cd00085">
    <property type="entry name" value="HNHc"/>
    <property type="match status" value="1"/>
</dbReference>
<name>A0A2J0PRF9_9ENTR</name>
<comment type="caution">
    <text evidence="3">The sequence shown here is derived from an EMBL/GenBank/DDBJ whole genome shotgun (WGS) entry which is preliminary data.</text>
</comment>
<reference evidence="3 4" key="1">
    <citation type="journal article" date="2017" name="J. Antimicrob. Chemother.">
        <title>Characterization of the population structure, drug resistance mechanisms and plasmids of the community-associated Enterobacter cloacae complex in China.</title>
        <authorList>
            <person name="Zhou K."/>
            <person name="Yu W."/>
            <person name="Cao X."/>
            <person name="Shen P."/>
            <person name="Lu H."/>
            <person name="Luo Q."/>
            <person name="Rossen J.W.A."/>
            <person name="Xiao Y."/>
        </authorList>
    </citation>
    <scope>NUCLEOTIDE SEQUENCE [LARGE SCALE GENOMIC DNA]</scope>
    <source>
        <strain evidence="3">ECC1097</strain>
    </source>
</reference>
<accession>A0A2J0PRF9</accession>
<dbReference type="GO" id="GO:0004519">
    <property type="term" value="F:endonuclease activity"/>
    <property type="evidence" value="ECO:0007669"/>
    <property type="project" value="UniProtKB-KW"/>
</dbReference>
<feature type="region of interest" description="Disordered" evidence="1">
    <location>
        <begin position="130"/>
        <end position="155"/>
    </location>
</feature>
<evidence type="ECO:0000256" key="1">
    <source>
        <dbReference type="SAM" id="MobiDB-lite"/>
    </source>
</evidence>
<dbReference type="GO" id="GO:0003676">
    <property type="term" value="F:nucleic acid binding"/>
    <property type="evidence" value="ECO:0007669"/>
    <property type="project" value="InterPro"/>
</dbReference>
<keyword evidence="3" id="KW-0255">Endonuclease</keyword>
<evidence type="ECO:0000259" key="2">
    <source>
        <dbReference type="SMART" id="SM00507"/>
    </source>
</evidence>
<proteinExistence type="predicted"/>
<feature type="domain" description="HNH nuclease" evidence="2">
    <location>
        <begin position="157"/>
        <end position="214"/>
    </location>
</feature>
<evidence type="ECO:0000313" key="3">
    <source>
        <dbReference type="EMBL" id="PJD77529.1"/>
    </source>
</evidence>
<dbReference type="AlphaFoldDB" id="A0A2J0PRF9"/>
<dbReference type="SMART" id="SM00507">
    <property type="entry name" value="HNHc"/>
    <property type="match status" value="1"/>
</dbReference>
<sequence>MEFKMDSYLDILPKGCTAVAVKTKGHNFFIDHKGLSSTGCWVVSKDRVDDYVIVFHQTSTLNHIYIGEFVEKKAEEYTERKGKQYPRYRIYIKNLKLALKTNTNWTSFVGKGNGGFERIYLKNEGQVNPRYLDPDSTEAEEGYRKDSSRMTSARDKKLAEARKKKDNYTCQSCEKRYFVNNKYIIDCHHINPISLGKRKTILDDLISLCPTCHRIAHTRIPPYSLKELKGFVESFT</sequence>
<dbReference type="EMBL" id="NEEU01000001">
    <property type="protein sequence ID" value="PJD77529.1"/>
    <property type="molecule type" value="Genomic_DNA"/>
</dbReference>
<evidence type="ECO:0000313" key="4">
    <source>
        <dbReference type="Proteomes" id="UP000230495"/>
    </source>
</evidence>
<dbReference type="GO" id="GO:0008270">
    <property type="term" value="F:zinc ion binding"/>
    <property type="evidence" value="ECO:0007669"/>
    <property type="project" value="InterPro"/>
</dbReference>
<dbReference type="InterPro" id="IPR002711">
    <property type="entry name" value="HNH"/>
</dbReference>
<protein>
    <submittedName>
        <fullName evidence="3">HNH endonuclease</fullName>
    </submittedName>
</protein>
<dbReference type="Gene3D" id="1.10.30.50">
    <property type="match status" value="1"/>
</dbReference>
<keyword evidence="3" id="KW-0378">Hydrolase</keyword>
<keyword evidence="3" id="KW-0540">Nuclease</keyword>
<organism evidence="3">
    <name type="scientific">Enterobacter kobei</name>
    <dbReference type="NCBI Taxonomy" id="208224"/>
    <lineage>
        <taxon>Bacteria</taxon>
        <taxon>Pseudomonadati</taxon>
        <taxon>Pseudomonadota</taxon>
        <taxon>Gammaproteobacteria</taxon>
        <taxon>Enterobacterales</taxon>
        <taxon>Enterobacteriaceae</taxon>
        <taxon>Enterobacter</taxon>
        <taxon>Enterobacter cloacae complex</taxon>
    </lineage>
</organism>
<dbReference type="KEGG" id="eno:ECENHK_16365"/>
<feature type="compositionally biased region" description="Basic and acidic residues" evidence="1">
    <location>
        <begin position="141"/>
        <end position="155"/>
    </location>
</feature>
<dbReference type="InterPro" id="IPR003615">
    <property type="entry name" value="HNH_nuc"/>
</dbReference>
<gene>
    <name evidence="3" type="ORF">B9Q37_02400</name>
</gene>